<evidence type="ECO:0000256" key="1">
    <source>
        <dbReference type="SAM" id="Phobius"/>
    </source>
</evidence>
<keyword evidence="3" id="KW-1185">Reference proteome</keyword>
<proteinExistence type="predicted"/>
<feature type="transmembrane region" description="Helical" evidence="1">
    <location>
        <begin position="17"/>
        <end position="36"/>
    </location>
</feature>
<dbReference type="InterPro" id="IPR021215">
    <property type="entry name" value="DUF2752"/>
</dbReference>
<name>A0A852UT38_9ACTN</name>
<organism evidence="2 3">
    <name type="scientific">Streptosporangium sandarakinum</name>
    <dbReference type="NCBI Taxonomy" id="1260955"/>
    <lineage>
        <taxon>Bacteria</taxon>
        <taxon>Bacillati</taxon>
        <taxon>Actinomycetota</taxon>
        <taxon>Actinomycetes</taxon>
        <taxon>Streptosporangiales</taxon>
        <taxon>Streptosporangiaceae</taxon>
        <taxon>Streptosporangium</taxon>
    </lineage>
</organism>
<reference evidence="2 3" key="1">
    <citation type="submission" date="2020-07" db="EMBL/GenBank/DDBJ databases">
        <title>Sequencing the genomes of 1000 actinobacteria strains.</title>
        <authorList>
            <person name="Klenk H.-P."/>
        </authorList>
    </citation>
    <scope>NUCLEOTIDE SEQUENCE [LARGE SCALE GENOMIC DNA]</scope>
    <source>
        <strain evidence="2 3">DSM 45763</strain>
    </source>
</reference>
<dbReference type="Pfam" id="PF10825">
    <property type="entry name" value="DUF2752"/>
    <property type="match status" value="1"/>
</dbReference>
<feature type="transmembrane region" description="Helical" evidence="1">
    <location>
        <begin position="84"/>
        <end position="104"/>
    </location>
</feature>
<evidence type="ECO:0000313" key="2">
    <source>
        <dbReference type="EMBL" id="NYF38656.1"/>
    </source>
</evidence>
<evidence type="ECO:0008006" key="4">
    <source>
        <dbReference type="Google" id="ProtNLM"/>
    </source>
</evidence>
<keyword evidence="1" id="KW-1133">Transmembrane helix</keyword>
<accession>A0A852UT38</accession>
<keyword evidence="1" id="KW-0472">Membrane</keyword>
<comment type="caution">
    <text evidence="2">The sequence shown here is derived from an EMBL/GenBank/DDBJ whole genome shotgun (WGS) entry which is preliminary data.</text>
</comment>
<keyword evidence="1" id="KW-0812">Transmembrane</keyword>
<dbReference type="RefSeq" id="WP_179822747.1">
    <property type="nucleotide sequence ID" value="NZ_JACCCO010000001.1"/>
</dbReference>
<feature type="transmembrane region" description="Helical" evidence="1">
    <location>
        <begin position="116"/>
        <end position="133"/>
    </location>
</feature>
<evidence type="ECO:0000313" key="3">
    <source>
        <dbReference type="Proteomes" id="UP000576393"/>
    </source>
</evidence>
<dbReference type="AlphaFoldDB" id="A0A852UT38"/>
<dbReference type="Proteomes" id="UP000576393">
    <property type="component" value="Unassembled WGS sequence"/>
</dbReference>
<protein>
    <recommendedName>
        <fullName evidence="4">DUF2752 domain-containing protein</fullName>
    </recommendedName>
</protein>
<sequence>MATDGGVVPRRPRARSLAVPLAAAAAVALAAAYVGAVDPGEPGHYPPCPFLALTGLYCPGCGGLRAVHALVHGDPAAALGFNPLVVALVPVAALVWGRWVLLSWRGRPFTMKSVQANYVWSFLALMILFWILRNVPFGEFLAP</sequence>
<gene>
    <name evidence="2" type="ORF">HDA43_000815</name>
</gene>
<dbReference type="EMBL" id="JACCCO010000001">
    <property type="protein sequence ID" value="NYF38656.1"/>
    <property type="molecule type" value="Genomic_DNA"/>
</dbReference>